<dbReference type="SUPFAM" id="SSF103515">
    <property type="entry name" value="Autotransporter"/>
    <property type="match status" value="1"/>
</dbReference>
<evidence type="ECO:0000256" key="2">
    <source>
        <dbReference type="SAM" id="SignalP"/>
    </source>
</evidence>
<organism evidence="4 5">
    <name type="scientific">Pseudomonas kermanshahensis</name>
    <dbReference type="NCBI Taxonomy" id="2745482"/>
    <lineage>
        <taxon>Bacteria</taxon>
        <taxon>Pseudomonadati</taxon>
        <taxon>Pseudomonadota</taxon>
        <taxon>Gammaproteobacteria</taxon>
        <taxon>Pseudomonadales</taxon>
        <taxon>Pseudomonadaceae</taxon>
        <taxon>Pseudomonas</taxon>
    </lineage>
</organism>
<dbReference type="CDD" id="cd01343">
    <property type="entry name" value="PL1_Passenger_AT"/>
    <property type="match status" value="1"/>
</dbReference>
<keyword evidence="1 2" id="KW-0732">Signal</keyword>
<protein>
    <submittedName>
        <fullName evidence="4">Autotransporter outer membrane beta-barrel domain-containing protein</fullName>
    </submittedName>
</protein>
<proteinExistence type="predicted"/>
<dbReference type="InterPro" id="IPR036709">
    <property type="entry name" value="Autotransporte_beta_dom_sf"/>
</dbReference>
<name>A0ABU8R944_9PSED</name>
<dbReference type="InterPro" id="IPR011050">
    <property type="entry name" value="Pectin_lyase_fold/virulence"/>
</dbReference>
<dbReference type="PRINTS" id="PR01484">
    <property type="entry name" value="PRTACTNFAMLY"/>
</dbReference>
<dbReference type="PROSITE" id="PS51208">
    <property type="entry name" value="AUTOTRANSPORTER"/>
    <property type="match status" value="1"/>
</dbReference>
<dbReference type="InterPro" id="IPR004899">
    <property type="entry name" value="Pertactin_central"/>
</dbReference>
<keyword evidence="5" id="KW-1185">Reference proteome</keyword>
<evidence type="ECO:0000313" key="5">
    <source>
        <dbReference type="Proteomes" id="UP001377692"/>
    </source>
</evidence>
<evidence type="ECO:0000256" key="1">
    <source>
        <dbReference type="ARBA" id="ARBA00022729"/>
    </source>
</evidence>
<dbReference type="InterPro" id="IPR012332">
    <property type="entry name" value="Autotransporter_pectin_lyase_C"/>
</dbReference>
<dbReference type="InterPro" id="IPR003991">
    <property type="entry name" value="Pertactin_virulence_factor"/>
</dbReference>
<feature type="signal peptide" evidence="2">
    <location>
        <begin position="1"/>
        <end position="33"/>
    </location>
</feature>
<dbReference type="RefSeq" id="WP_186679555.1">
    <property type="nucleotide sequence ID" value="NZ_JBBHLD010000015.1"/>
</dbReference>
<dbReference type="Gene3D" id="2.40.128.130">
    <property type="entry name" value="Autotransporter beta-domain"/>
    <property type="match status" value="1"/>
</dbReference>
<dbReference type="SUPFAM" id="SSF51126">
    <property type="entry name" value="Pectin lyase-like"/>
    <property type="match status" value="1"/>
</dbReference>
<feature type="domain" description="Autotransporter" evidence="3">
    <location>
        <begin position="467"/>
        <end position="736"/>
    </location>
</feature>
<dbReference type="PANTHER" id="PTHR35037">
    <property type="entry name" value="C-TERMINAL REGION OF AIDA-LIKE PROTEIN"/>
    <property type="match status" value="1"/>
</dbReference>
<comment type="caution">
    <text evidence="4">The sequence shown here is derived from an EMBL/GenBank/DDBJ whole genome shotgun (WGS) entry which is preliminary data.</text>
</comment>
<reference evidence="4 5" key="1">
    <citation type="submission" date="2024-02" db="EMBL/GenBank/DDBJ databases">
        <title>Identification of pathogenicity and growth-promoting functions of Pseudomonas putida variants.</title>
        <authorList>
            <person name="Sun J."/>
        </authorList>
    </citation>
    <scope>NUCLEOTIDE SEQUENCE [LARGE SCALE GENOMIC DNA]</scope>
    <source>
        <strain evidence="4 5">A04</strain>
    </source>
</reference>
<sequence length="736" mass="77126">MTNRSTPQPNLLLRFVPTLLAGPLLLLGTPALAQTNVTKDTVISPGAPLDNYRVMNGATLTGNDATLLYVDVESGASLVLNDAQVDPGSRGAIGVALVGANASLNRTTVTAAGRAVTATVDSAGRGSLIQATDSILHGGNRGAVINDSRIELERSELRGLDANSVGAEFFNGTLVAKDSSVSGGQNGVRMREAPGAAGGVATLVLDNSLVEGRDGSAVVVGRGAGRPTSAQVEVRNGAELRASNGVLLEVADSATATLRVSDSNTHLVGDVRVAQGGNASVTLEHSATLTGRLDNVERLAVDSGAQWVTVGDSTLANLAMAGGSVRFGNPGDFHTLSVDNLSGNGTFIMEGNFATGQADLLTITGSATGEHTLRIDSSGTDPVAESSLHVVHAANGDARFALEGGPVDLGTFSYDLVSKENTDWYLDLTTRKVSPAAGSVLALFNSAPTVWYGELGSLRSRMGEVRQNSGKAGGWIRTFANKYNVSAASGVAYQQAQQGFSFGADTPLPIGDGNWLAGVTAGYSSSELNLDRGTSANVDSYHLGAYTTWLDPQNGYYFDAAARVNRYENSSDVRLSDGQKTKGNYNNHGVGVSLEGGRHLKFDQGYFVEPFAQLSALVIEGKDYDLDNGMRAEGGNTQSALAKLGTTVGRTYNVDDARMVQPYVRMAWVHEFANDNAVKVNGNHFNNNLSGSRGEVGVGVAVAWADKWQAHADFDYSNGEKLEQPWGVNLGVRYNW</sequence>
<dbReference type="PANTHER" id="PTHR35037:SF7">
    <property type="entry name" value="AUTOTRANSPORTER"/>
    <property type="match status" value="1"/>
</dbReference>
<accession>A0ABU8R944</accession>
<evidence type="ECO:0000259" key="3">
    <source>
        <dbReference type="PROSITE" id="PS51208"/>
    </source>
</evidence>
<dbReference type="NCBIfam" id="TIGR01414">
    <property type="entry name" value="autotrans_barl"/>
    <property type="match status" value="1"/>
</dbReference>
<dbReference type="Gene3D" id="2.160.20.20">
    <property type="match status" value="1"/>
</dbReference>
<dbReference type="Pfam" id="PF03797">
    <property type="entry name" value="Autotransporter"/>
    <property type="match status" value="1"/>
</dbReference>
<evidence type="ECO:0000313" key="4">
    <source>
        <dbReference type="EMBL" id="MEJ5906408.1"/>
    </source>
</evidence>
<dbReference type="InterPro" id="IPR051551">
    <property type="entry name" value="Autotransporter_adhesion"/>
</dbReference>
<dbReference type="EMBL" id="JBBHLD010000015">
    <property type="protein sequence ID" value="MEJ5906408.1"/>
    <property type="molecule type" value="Genomic_DNA"/>
</dbReference>
<dbReference type="InterPro" id="IPR006315">
    <property type="entry name" value="OM_autotransptr_brl_dom"/>
</dbReference>
<dbReference type="Proteomes" id="UP001377692">
    <property type="component" value="Unassembled WGS sequence"/>
</dbReference>
<gene>
    <name evidence="4" type="ORF">V7V80_17115</name>
</gene>
<dbReference type="InterPro" id="IPR005546">
    <property type="entry name" value="Autotransporte_beta"/>
</dbReference>
<dbReference type="Pfam" id="PF03212">
    <property type="entry name" value="Pertactin"/>
    <property type="match status" value="1"/>
</dbReference>
<feature type="chain" id="PRO_5046002360" evidence="2">
    <location>
        <begin position="34"/>
        <end position="736"/>
    </location>
</feature>
<dbReference type="SMART" id="SM00869">
    <property type="entry name" value="Autotransporter"/>
    <property type="match status" value="1"/>
</dbReference>